<evidence type="ECO:0000256" key="2">
    <source>
        <dbReference type="ARBA" id="ARBA00022723"/>
    </source>
</evidence>
<feature type="domain" description="Hemerythrin-like" evidence="4">
    <location>
        <begin position="21"/>
        <end position="127"/>
    </location>
</feature>
<organism evidence="5 6">
    <name type="scientific">Hylemonella gracilis str. Niagara R</name>
    <dbReference type="NCBI Taxonomy" id="1458275"/>
    <lineage>
        <taxon>Bacteria</taxon>
        <taxon>Pseudomonadati</taxon>
        <taxon>Pseudomonadota</taxon>
        <taxon>Betaproteobacteria</taxon>
        <taxon>Burkholderiales</taxon>
        <taxon>Comamonadaceae</taxon>
        <taxon>Hylemonella</taxon>
    </lineage>
</organism>
<dbReference type="InterPro" id="IPR012827">
    <property type="entry name" value="Hemerythrin_metal-bd"/>
</dbReference>
<proteinExistence type="inferred from homology"/>
<evidence type="ECO:0000256" key="1">
    <source>
        <dbReference type="ARBA" id="ARBA00010587"/>
    </source>
</evidence>
<keyword evidence="3" id="KW-0408">Iron</keyword>
<keyword evidence="2" id="KW-0479">Metal-binding</keyword>
<dbReference type="CDD" id="cd12107">
    <property type="entry name" value="Hemerythrin"/>
    <property type="match status" value="1"/>
</dbReference>
<dbReference type="Proteomes" id="UP000023268">
    <property type="component" value="Unassembled WGS sequence"/>
</dbReference>
<accession>A0A016XGL1</accession>
<evidence type="ECO:0000313" key="6">
    <source>
        <dbReference type="Proteomes" id="UP000023268"/>
    </source>
</evidence>
<reference evidence="5 6" key="1">
    <citation type="submission" date="2014-02" db="EMBL/GenBank/DDBJ databases">
        <title>Draft Genome of Hylemonella gracilis isolated from the Niagara River.</title>
        <authorList>
            <person name="Pawlowski D.R."/>
            <person name="Koudelka G.B."/>
        </authorList>
    </citation>
    <scope>NUCLEOTIDE SEQUENCE [LARGE SCALE GENOMIC DNA]</scope>
    <source>
        <strain evidence="5 6">Niagara R</strain>
    </source>
</reference>
<dbReference type="InterPro" id="IPR012312">
    <property type="entry name" value="Hemerythrin-like"/>
</dbReference>
<dbReference type="NCBIfam" id="TIGR02481">
    <property type="entry name" value="hemeryth_dom"/>
    <property type="match status" value="1"/>
</dbReference>
<dbReference type="AlphaFoldDB" id="A0A016XGL1"/>
<dbReference type="eggNOG" id="COG2703">
    <property type="taxonomic scope" value="Bacteria"/>
</dbReference>
<dbReference type="SUPFAM" id="SSF47188">
    <property type="entry name" value="Hemerythrin-like"/>
    <property type="match status" value="1"/>
</dbReference>
<sequence>MSLSPNTLSWSDELALGDARTDHTHQEFVDLVNATTAAAPTDKLIVYQQLLAHTVEHFGQEERWMLACGIAPDFCHFSQHKNVLEVMKEVERRALAGETEYIGSMIEALVEWFPGHANSMDAGLVAYLQEKGYDTSAEAFHAGPPKAGEAGESATLACTHHAPGESCA</sequence>
<dbReference type="RefSeq" id="WP_051509566.1">
    <property type="nucleotide sequence ID" value="NZ_JEMG01000001.1"/>
</dbReference>
<dbReference type="InterPro" id="IPR035938">
    <property type="entry name" value="Hemerythrin-like_sf"/>
</dbReference>
<dbReference type="STRING" id="1458275.AZ34_06200"/>
<dbReference type="OrthoDB" id="5296936at2"/>
<dbReference type="GO" id="GO:0046872">
    <property type="term" value="F:metal ion binding"/>
    <property type="evidence" value="ECO:0007669"/>
    <property type="project" value="UniProtKB-KW"/>
</dbReference>
<name>A0A016XGL1_9BURK</name>
<protein>
    <submittedName>
        <fullName evidence="5">Hemerythrin</fullName>
    </submittedName>
</protein>
<dbReference type="EMBL" id="JEMG01000001">
    <property type="protein sequence ID" value="EYC50697.1"/>
    <property type="molecule type" value="Genomic_DNA"/>
</dbReference>
<comment type="similarity">
    <text evidence="1">Belongs to the hemerythrin family.</text>
</comment>
<evidence type="ECO:0000313" key="5">
    <source>
        <dbReference type="EMBL" id="EYC50697.1"/>
    </source>
</evidence>
<dbReference type="Gene3D" id="1.20.120.50">
    <property type="entry name" value="Hemerythrin-like"/>
    <property type="match status" value="1"/>
</dbReference>
<evidence type="ECO:0000259" key="4">
    <source>
        <dbReference type="Pfam" id="PF01814"/>
    </source>
</evidence>
<dbReference type="Pfam" id="PF01814">
    <property type="entry name" value="Hemerythrin"/>
    <property type="match status" value="1"/>
</dbReference>
<evidence type="ECO:0000256" key="3">
    <source>
        <dbReference type="ARBA" id="ARBA00023004"/>
    </source>
</evidence>
<comment type="caution">
    <text evidence="5">The sequence shown here is derived from an EMBL/GenBank/DDBJ whole genome shotgun (WGS) entry which is preliminary data.</text>
</comment>
<gene>
    <name evidence="5" type="ORF">AZ34_06200</name>
</gene>